<feature type="domain" description="Glucosyltransferase 3-like C-terminal" evidence="3">
    <location>
        <begin position="175"/>
        <end position="341"/>
    </location>
</feature>
<feature type="domain" description="Glucosyltransferase 3-like N-terminal" evidence="2">
    <location>
        <begin position="3"/>
        <end position="140"/>
    </location>
</feature>
<keyword evidence="1" id="KW-0808">Transferase</keyword>
<sequence>MIYYLSRDYKSNRINDAGSKARLDVEQVMDQLGFSPAGKRHSITKNRLFHFVRTIAIVVRMLLYVNKGDVLILQYPTKYYSIICRLAHMRGANVITLLHDLICFRNKHSSPQEEICQLNKSDAIIGHNPAFCKWLCDNGFVGYNGKKIIEPLRIFDFLSSSQSPDRKKTWPLHKVVYAGQLARRKNNFLYELGTYVEGYTLNVYGKGFDKSSAECPEKFEIKGFMLPDKLIESAEGDFGLVWDGDSVDSCSGDWGEYLKVNTPHKISLYIRCGLPVIVWREAAMAGFIEENGVGICIDSLRDIKKIYECLTRDEYEQMCDNVRRVSGLMSEGGYFSRAISKVVSRVTDLK</sequence>
<dbReference type="EMBL" id="JACJMO010000004">
    <property type="protein sequence ID" value="MBM6857039.1"/>
    <property type="molecule type" value="Genomic_DNA"/>
</dbReference>
<dbReference type="RefSeq" id="WP_075318570.1">
    <property type="nucleotide sequence ID" value="NZ_JAAZTS010000004.1"/>
</dbReference>
<evidence type="ECO:0000259" key="2">
    <source>
        <dbReference type="Pfam" id="PF26334"/>
    </source>
</evidence>
<proteinExistence type="predicted"/>
<dbReference type="InterPro" id="IPR058592">
    <property type="entry name" value="Gtf3_C"/>
</dbReference>
<dbReference type="AlphaFoldDB" id="A0AA40ZSL4"/>
<dbReference type="Proteomes" id="UP000698924">
    <property type="component" value="Unassembled WGS sequence"/>
</dbReference>
<gene>
    <name evidence="4" type="ORF">H6D15_05375</name>
</gene>
<dbReference type="Pfam" id="PF26334">
    <property type="entry name" value="Gtf3_N"/>
    <property type="match status" value="1"/>
</dbReference>
<name>A0AA40ZSL4_9BACT</name>
<evidence type="ECO:0000259" key="3">
    <source>
        <dbReference type="Pfam" id="PF26337"/>
    </source>
</evidence>
<evidence type="ECO:0000313" key="5">
    <source>
        <dbReference type="Proteomes" id="UP000698924"/>
    </source>
</evidence>
<evidence type="ECO:0000256" key="1">
    <source>
        <dbReference type="ARBA" id="ARBA00022679"/>
    </source>
</evidence>
<organism evidence="4 5">
    <name type="scientific">Caecibacteroides pullorum</name>
    <dbReference type="NCBI Taxonomy" id="2725562"/>
    <lineage>
        <taxon>Bacteria</taxon>
        <taxon>Pseudomonadati</taxon>
        <taxon>Bacteroidota</taxon>
        <taxon>Bacteroidia</taxon>
        <taxon>Bacteroidales</taxon>
        <taxon>Bacteroidaceae</taxon>
        <taxon>Caecibacteroides</taxon>
    </lineage>
</organism>
<accession>A0AA40ZSL4</accession>
<dbReference type="SUPFAM" id="SSF53756">
    <property type="entry name" value="UDP-Glycosyltransferase/glycogen phosphorylase"/>
    <property type="match status" value="1"/>
</dbReference>
<protein>
    <submittedName>
        <fullName evidence="4">Galactofuranosyltransferase</fullName>
    </submittedName>
</protein>
<evidence type="ECO:0000313" key="4">
    <source>
        <dbReference type="EMBL" id="MBM6857039.1"/>
    </source>
</evidence>
<dbReference type="Gene3D" id="3.40.50.2000">
    <property type="entry name" value="Glycogen Phosphorylase B"/>
    <property type="match status" value="2"/>
</dbReference>
<dbReference type="InterPro" id="IPR058591">
    <property type="entry name" value="Gtf3_N"/>
</dbReference>
<dbReference type="PIRSF" id="PIRSF007023">
    <property type="entry name" value="UDP-Galf_transf"/>
    <property type="match status" value="1"/>
</dbReference>
<reference evidence="4 5" key="1">
    <citation type="journal article" date="2021" name="Sci. Rep.">
        <title>The distribution of antibiotic resistance genes in chicken gut microbiota commensals.</title>
        <authorList>
            <person name="Juricova H."/>
            <person name="Matiasovicova J."/>
            <person name="Kubasova T."/>
            <person name="Cejkova D."/>
            <person name="Rychlik I."/>
        </authorList>
    </citation>
    <scope>NUCLEOTIDE SEQUENCE [LARGE SCALE GENOMIC DNA]</scope>
    <source>
        <strain evidence="4 5">An421</strain>
    </source>
</reference>
<keyword evidence="5" id="KW-1185">Reference proteome</keyword>
<comment type="caution">
    <text evidence="4">The sequence shown here is derived from an EMBL/GenBank/DDBJ whole genome shotgun (WGS) entry which is preliminary data.</text>
</comment>
<dbReference type="Pfam" id="PF26337">
    <property type="entry name" value="Gtf3_C"/>
    <property type="match status" value="1"/>
</dbReference>